<dbReference type="OrthoDB" id="9791908at2"/>
<keyword evidence="2 3" id="KW-0413">Isomerase</keyword>
<dbReference type="RefSeq" id="WP_112784063.1">
    <property type="nucleotide sequence ID" value="NZ_CP030041.1"/>
</dbReference>
<dbReference type="SUPFAM" id="SSF52255">
    <property type="entry name" value="N5-CAIR mutase (phosphoribosylaminoimidazole carboxylase, PurE)"/>
    <property type="match status" value="1"/>
</dbReference>
<keyword evidence="7" id="KW-0456">Lyase</keyword>
<keyword evidence="1 3" id="KW-0658">Purine biosynthesis</keyword>
<dbReference type="KEGG" id="est:DN752_11420"/>
<reference evidence="7 8" key="1">
    <citation type="submission" date="2018-06" db="EMBL/GenBank/DDBJ databases">
        <title>Echinicola strongylocentroti sp. nov., isolated from a sea urchin Strongylocentrotus intermedius.</title>
        <authorList>
            <person name="Bae S.S."/>
        </authorList>
    </citation>
    <scope>NUCLEOTIDE SEQUENCE [LARGE SCALE GENOMIC DNA]</scope>
    <source>
        <strain evidence="7 8">MEBiC08714</strain>
    </source>
</reference>
<comment type="catalytic activity">
    <reaction evidence="3 4">
        <text>5-carboxyamino-1-(5-phospho-D-ribosyl)imidazole + H(+) = 5-amino-1-(5-phospho-D-ribosyl)imidazole-4-carboxylate</text>
        <dbReference type="Rhea" id="RHEA:13193"/>
        <dbReference type="ChEBI" id="CHEBI:15378"/>
        <dbReference type="ChEBI" id="CHEBI:58730"/>
        <dbReference type="ChEBI" id="CHEBI:77657"/>
        <dbReference type="EC" id="5.4.99.18"/>
    </reaction>
</comment>
<evidence type="ECO:0000256" key="3">
    <source>
        <dbReference type="HAMAP-Rule" id="MF_01929"/>
    </source>
</evidence>
<protein>
    <recommendedName>
        <fullName evidence="3 4">N5-carboxyaminoimidazole ribonucleotide mutase</fullName>
        <shortName evidence="3 4">N5-CAIR mutase</shortName>
        <ecNumber evidence="3 4">5.4.99.18</ecNumber>
    </recommendedName>
    <alternativeName>
        <fullName evidence="3">5-(carboxyamino)imidazole ribonucleotide mutase</fullName>
    </alternativeName>
</protein>
<dbReference type="HAMAP" id="MF_01929">
    <property type="entry name" value="PurE_classI"/>
    <property type="match status" value="1"/>
</dbReference>
<dbReference type="Gene3D" id="3.40.50.1970">
    <property type="match status" value="1"/>
</dbReference>
<name>A0A2Z4IJI1_9BACT</name>
<organism evidence="7 8">
    <name type="scientific">Echinicola strongylocentroti</name>
    <dbReference type="NCBI Taxonomy" id="1795355"/>
    <lineage>
        <taxon>Bacteria</taxon>
        <taxon>Pseudomonadati</taxon>
        <taxon>Bacteroidota</taxon>
        <taxon>Cytophagia</taxon>
        <taxon>Cytophagales</taxon>
        <taxon>Cyclobacteriaceae</taxon>
        <taxon>Echinicola</taxon>
    </lineage>
</organism>
<evidence type="ECO:0000259" key="6">
    <source>
        <dbReference type="SMART" id="SM01001"/>
    </source>
</evidence>
<feature type="domain" description="PurE" evidence="6">
    <location>
        <begin position="3"/>
        <end position="153"/>
    </location>
</feature>
<keyword evidence="8" id="KW-1185">Reference proteome</keyword>
<dbReference type="UniPathway" id="UPA00074">
    <property type="reaction ID" value="UER00943"/>
</dbReference>
<comment type="function">
    <text evidence="3 4">Catalyzes the conversion of N5-carboxyaminoimidazole ribonucleotide (N5-CAIR) to 4-carboxy-5-aminoimidazole ribonucleotide (CAIR).</text>
</comment>
<dbReference type="GO" id="GO:0006189">
    <property type="term" value="P:'de novo' IMP biosynthetic process"/>
    <property type="evidence" value="ECO:0007669"/>
    <property type="project" value="UniProtKB-UniRule"/>
</dbReference>
<dbReference type="InterPro" id="IPR024694">
    <property type="entry name" value="PurE_prokaryotes"/>
</dbReference>
<dbReference type="GO" id="GO:0034023">
    <property type="term" value="F:5-(carboxyamino)imidazole ribonucleotide mutase activity"/>
    <property type="evidence" value="ECO:0007669"/>
    <property type="project" value="UniProtKB-UniRule"/>
</dbReference>
<dbReference type="SMART" id="SM01001">
    <property type="entry name" value="AIRC"/>
    <property type="match status" value="1"/>
</dbReference>
<dbReference type="GO" id="GO:0016829">
    <property type="term" value="F:lyase activity"/>
    <property type="evidence" value="ECO:0007669"/>
    <property type="project" value="UniProtKB-KW"/>
</dbReference>
<comment type="pathway">
    <text evidence="3 4">Purine metabolism; IMP biosynthesis via de novo pathway; 5-amino-1-(5-phospho-D-ribosyl)imidazole-4-carboxylate from 5-amino-1-(5-phospho-D-ribosyl)imidazole (N5-CAIR route): step 2/2.</text>
</comment>
<evidence type="ECO:0000256" key="1">
    <source>
        <dbReference type="ARBA" id="ARBA00022755"/>
    </source>
</evidence>
<accession>A0A2Z4IJI1</accession>
<dbReference type="InterPro" id="IPR033747">
    <property type="entry name" value="PurE_ClassI"/>
</dbReference>
<feature type="binding site" evidence="3 5">
    <location>
        <position position="11"/>
    </location>
    <ligand>
        <name>substrate</name>
    </ligand>
</feature>
<evidence type="ECO:0000313" key="7">
    <source>
        <dbReference type="EMBL" id="AWW30686.1"/>
    </source>
</evidence>
<dbReference type="PANTHER" id="PTHR23046">
    <property type="entry name" value="PHOSPHORIBOSYLAMINOIMIDAZOLE CARBOXYLASE CATALYTIC SUBUNIT"/>
    <property type="match status" value="1"/>
</dbReference>
<dbReference type="InterPro" id="IPR000031">
    <property type="entry name" value="PurE_dom"/>
</dbReference>
<evidence type="ECO:0000256" key="2">
    <source>
        <dbReference type="ARBA" id="ARBA00023235"/>
    </source>
</evidence>
<dbReference type="PIRSF" id="PIRSF001338">
    <property type="entry name" value="AIR_carboxylase"/>
    <property type="match status" value="1"/>
</dbReference>
<dbReference type="PANTHER" id="PTHR23046:SF2">
    <property type="entry name" value="PHOSPHORIBOSYLAMINOIMIDAZOLE CARBOXYLASE"/>
    <property type="match status" value="1"/>
</dbReference>
<dbReference type="EMBL" id="CP030041">
    <property type="protein sequence ID" value="AWW30686.1"/>
    <property type="molecule type" value="Genomic_DNA"/>
</dbReference>
<dbReference type="Pfam" id="PF00731">
    <property type="entry name" value="AIRC"/>
    <property type="match status" value="1"/>
</dbReference>
<dbReference type="AlphaFoldDB" id="A0A2Z4IJI1"/>
<sequence length="171" mass="18118">MSKQVGIIMGSKSDLPIMSEAAKALDELGVNYELTIVSAHRTPRRMIDYAESARQRGIKVIIAGAGGAAHLPGMVASLTSLPVIGVPIKSSNSIDGWDSILSILQMPAGIPVATVALNGAKNAGILAASMVGAYDAKVAENMDNFKKELREKVEETARDVELKGWKDTLED</sequence>
<comment type="similarity">
    <text evidence="3">Belongs to the AIR carboxylase family. Class I subfamily.</text>
</comment>
<dbReference type="Proteomes" id="UP000248688">
    <property type="component" value="Chromosome"/>
</dbReference>
<dbReference type="NCBIfam" id="TIGR01162">
    <property type="entry name" value="purE"/>
    <property type="match status" value="1"/>
</dbReference>
<feature type="binding site" evidence="3 5">
    <location>
        <position position="41"/>
    </location>
    <ligand>
        <name>substrate</name>
    </ligand>
</feature>
<evidence type="ECO:0000313" key="8">
    <source>
        <dbReference type="Proteomes" id="UP000248688"/>
    </source>
</evidence>
<gene>
    <name evidence="3 7" type="primary">purE</name>
    <name evidence="7" type="ORF">DN752_11420</name>
</gene>
<proteinExistence type="inferred from homology"/>
<evidence type="ECO:0000256" key="4">
    <source>
        <dbReference type="PIRNR" id="PIRNR001338"/>
    </source>
</evidence>
<dbReference type="EC" id="5.4.99.18" evidence="3 4"/>
<feature type="binding site" evidence="3 5">
    <location>
        <position position="14"/>
    </location>
    <ligand>
        <name>substrate</name>
    </ligand>
</feature>
<evidence type="ECO:0000256" key="5">
    <source>
        <dbReference type="PIRSR" id="PIRSR001338-1"/>
    </source>
</evidence>